<keyword evidence="2" id="KW-0554">One-carbon metabolism</keyword>
<comment type="catalytic activity">
    <reaction evidence="11">
        <text>7,8-dihydromonapterin + NADPH + H(+) = 5,6,7,8-tetrahydromonapterin + NADP(+)</text>
        <dbReference type="Rhea" id="RHEA:34847"/>
        <dbReference type="ChEBI" id="CHEBI:15378"/>
        <dbReference type="ChEBI" id="CHEBI:57783"/>
        <dbReference type="ChEBI" id="CHEBI:58349"/>
        <dbReference type="ChEBI" id="CHEBI:71175"/>
        <dbReference type="ChEBI" id="CHEBI:71177"/>
        <dbReference type="EC" id="1.5.1.50"/>
    </reaction>
</comment>
<keyword evidence="13" id="KW-1185">Reference proteome</keyword>
<dbReference type="RefSeq" id="WP_261920846.1">
    <property type="nucleotide sequence ID" value="NZ_CP022011.1"/>
</dbReference>
<dbReference type="GO" id="GO:0004146">
    <property type="term" value="F:dihydrofolate reductase activity"/>
    <property type="evidence" value="ECO:0007669"/>
    <property type="project" value="UniProtKB-EC"/>
</dbReference>
<comment type="similarity">
    <text evidence="6">Belongs to the short-chain dehydrogenases/reductases (SDR) family. FolM subfamily.</text>
</comment>
<evidence type="ECO:0000256" key="6">
    <source>
        <dbReference type="ARBA" id="ARBA00038212"/>
    </source>
</evidence>
<evidence type="ECO:0000256" key="1">
    <source>
        <dbReference type="ARBA" id="ARBA00012856"/>
    </source>
</evidence>
<accession>A0A8D4IWZ7</accession>
<comment type="function">
    <text evidence="5">Catalyzes the reduction of dihydromonapterin to tetrahydromonapterin. Also has lower activity with dihydrofolate.</text>
</comment>
<evidence type="ECO:0000256" key="10">
    <source>
        <dbReference type="ARBA" id="ARBA00048873"/>
    </source>
</evidence>
<dbReference type="EC" id="1.5.1.3" evidence="1"/>
<dbReference type="NCBIfam" id="NF005066">
    <property type="entry name" value="PRK06483.1"/>
    <property type="match status" value="1"/>
</dbReference>
<dbReference type="EMBL" id="CP022011">
    <property type="protein sequence ID" value="QDJ14622.1"/>
    <property type="molecule type" value="Genomic_DNA"/>
</dbReference>
<comment type="catalytic activity">
    <reaction evidence="10">
        <text>(6S)-5,6,7,8-tetrahydrofolate + NADP(+) = 7,8-dihydrofolate + NADPH + H(+)</text>
        <dbReference type="Rhea" id="RHEA:15009"/>
        <dbReference type="ChEBI" id="CHEBI:15378"/>
        <dbReference type="ChEBI" id="CHEBI:57451"/>
        <dbReference type="ChEBI" id="CHEBI:57453"/>
        <dbReference type="ChEBI" id="CHEBI:57783"/>
        <dbReference type="ChEBI" id="CHEBI:58349"/>
        <dbReference type="EC" id="1.5.1.3"/>
    </reaction>
</comment>
<evidence type="ECO:0000256" key="4">
    <source>
        <dbReference type="ARBA" id="ARBA00023002"/>
    </source>
</evidence>
<protein>
    <recommendedName>
        <fullName evidence="8">Dihydromonapterin reductase</fullName>
        <ecNumber evidence="1">1.5.1.3</ecNumber>
        <ecNumber evidence="7">1.5.1.50</ecNumber>
    </recommendedName>
    <alternativeName>
        <fullName evidence="9">Dihydrofolate reductase</fullName>
    </alternativeName>
</protein>
<keyword evidence="4" id="KW-0560">Oxidoreductase</keyword>
<evidence type="ECO:0000256" key="11">
    <source>
        <dbReference type="ARBA" id="ARBA00049376"/>
    </source>
</evidence>
<dbReference type="InterPro" id="IPR036291">
    <property type="entry name" value="NAD(P)-bd_dom_sf"/>
</dbReference>
<name>A0A8D4IWZ7_9PAST</name>
<evidence type="ECO:0000256" key="3">
    <source>
        <dbReference type="ARBA" id="ARBA00022857"/>
    </source>
</evidence>
<dbReference type="GO" id="GO:0006730">
    <property type="term" value="P:one-carbon metabolic process"/>
    <property type="evidence" value="ECO:0007669"/>
    <property type="project" value="UniProtKB-KW"/>
</dbReference>
<evidence type="ECO:0000256" key="5">
    <source>
        <dbReference type="ARBA" id="ARBA00037508"/>
    </source>
</evidence>
<organism evidence="12 13">
    <name type="scientific">Mergibacter septicus</name>
    <dbReference type="NCBI Taxonomy" id="221402"/>
    <lineage>
        <taxon>Bacteria</taxon>
        <taxon>Pseudomonadati</taxon>
        <taxon>Pseudomonadota</taxon>
        <taxon>Gammaproteobacteria</taxon>
        <taxon>Pasteurellales</taxon>
        <taxon>Pasteurellaceae</taxon>
        <taxon>Mergibacter</taxon>
    </lineage>
</organism>
<gene>
    <name evidence="12" type="ORF">CEP48_03935</name>
</gene>
<evidence type="ECO:0000256" key="7">
    <source>
        <dbReference type="ARBA" id="ARBA00039145"/>
    </source>
</evidence>
<evidence type="ECO:0000313" key="12">
    <source>
        <dbReference type="EMBL" id="QDJ14622.1"/>
    </source>
</evidence>
<dbReference type="PRINTS" id="PR00081">
    <property type="entry name" value="GDHRDH"/>
</dbReference>
<dbReference type="Proteomes" id="UP000955338">
    <property type="component" value="Chromosome"/>
</dbReference>
<evidence type="ECO:0000313" key="13">
    <source>
        <dbReference type="Proteomes" id="UP000955338"/>
    </source>
</evidence>
<dbReference type="PANTHER" id="PTHR43639:SF6">
    <property type="entry name" value="DIHYDROMONAPTERIN REDUCTASE"/>
    <property type="match status" value="1"/>
</dbReference>
<dbReference type="InterPro" id="IPR020904">
    <property type="entry name" value="Sc_DH/Rdtase_CS"/>
</dbReference>
<dbReference type="Pfam" id="PF13561">
    <property type="entry name" value="adh_short_C2"/>
    <property type="match status" value="1"/>
</dbReference>
<dbReference type="Gene3D" id="3.40.50.720">
    <property type="entry name" value="NAD(P)-binding Rossmann-like Domain"/>
    <property type="match status" value="1"/>
</dbReference>
<dbReference type="InterPro" id="IPR002347">
    <property type="entry name" value="SDR_fam"/>
</dbReference>
<evidence type="ECO:0000256" key="8">
    <source>
        <dbReference type="ARBA" id="ARBA00039631"/>
    </source>
</evidence>
<dbReference type="EC" id="1.5.1.50" evidence="7"/>
<dbReference type="PANTHER" id="PTHR43639">
    <property type="entry name" value="OXIDOREDUCTASE, SHORT-CHAIN DEHYDROGENASE/REDUCTASE FAMILY (AFU_ORTHOLOGUE AFUA_5G02870)"/>
    <property type="match status" value="1"/>
</dbReference>
<sequence length="256" mass="28442">MHTTSSTKLTNAIIITGAGKRIGFALAQHLVKSYPIIISYRTFYPEIEQLQQLGITCLQADFSQLDGIMTFIEQIQTRCHNLKAIIHNASDWVAEPKAILSTDIKNNLQTLEALFNQQFQIHTKLPYLLNFQLSPLLQNYATQTGLTADIIHLTDFVADKGSAKHLAYAASKTALENLTRSFASRFAPYIKVNSIAPALIAFNPQDDQAYRQKALTKSLMQKCGGYQEVCLAVDYLLNSQYVTGESLPINGGRGLK</sequence>
<reference evidence="12" key="1">
    <citation type="submission" date="2017-06" db="EMBL/GenBank/DDBJ databases">
        <title>Genome sequencing of pathogenic and non-pathogenic strains within Bisgaard taxon 40.</title>
        <authorList>
            <person name="Ladner J.T."/>
            <person name="Lovett S.P."/>
            <person name="Koroleva G."/>
            <person name="Lorch J.M."/>
        </authorList>
    </citation>
    <scope>NUCLEOTIDE SEQUENCE</scope>
    <source>
        <strain evidence="12">27576-1-I1</strain>
    </source>
</reference>
<dbReference type="AlphaFoldDB" id="A0A8D4IWZ7"/>
<dbReference type="SUPFAM" id="SSF51735">
    <property type="entry name" value="NAD(P)-binding Rossmann-fold domains"/>
    <property type="match status" value="1"/>
</dbReference>
<evidence type="ECO:0000256" key="2">
    <source>
        <dbReference type="ARBA" id="ARBA00022563"/>
    </source>
</evidence>
<dbReference type="PROSITE" id="PS00061">
    <property type="entry name" value="ADH_SHORT"/>
    <property type="match status" value="1"/>
</dbReference>
<keyword evidence="3" id="KW-0521">NADP</keyword>
<evidence type="ECO:0000256" key="9">
    <source>
        <dbReference type="ARBA" id="ARBA00042299"/>
    </source>
</evidence>
<proteinExistence type="inferred from homology"/>